<gene>
    <name evidence="2" type="primary">LOC104965254</name>
</gene>
<dbReference type="GO" id="GO:0005737">
    <property type="term" value="C:cytoplasm"/>
    <property type="evidence" value="ECO:0007669"/>
    <property type="project" value="TreeGrafter"/>
</dbReference>
<dbReference type="Proteomes" id="UP000504611">
    <property type="component" value="Unplaced"/>
</dbReference>
<dbReference type="PANTHER" id="PTHR46348:SF1">
    <property type="entry name" value="DELETED IN LUNG AND ESOPHAGEAL CANCER PROTEIN 1"/>
    <property type="match status" value="1"/>
</dbReference>
<protein>
    <submittedName>
        <fullName evidence="2">Deleted in lung and esophageal cancer protein 1-like</fullName>
    </submittedName>
</protein>
<name>A0A6I9PWH4_9TELE</name>
<accession>A0A6I9PWH4</accession>
<evidence type="ECO:0000313" key="1">
    <source>
        <dbReference type="Proteomes" id="UP000504611"/>
    </source>
</evidence>
<reference evidence="2" key="1">
    <citation type="submission" date="2025-08" db="UniProtKB">
        <authorList>
            <consortium name="RefSeq"/>
        </authorList>
    </citation>
    <scope>IDENTIFICATION</scope>
    <source>
        <tissue evidence="2">Muscle</tissue>
    </source>
</reference>
<dbReference type="InterPro" id="IPR013783">
    <property type="entry name" value="Ig-like_fold"/>
</dbReference>
<dbReference type="AlphaFoldDB" id="A0A6I9PWH4"/>
<dbReference type="GO" id="GO:0008285">
    <property type="term" value="P:negative regulation of cell population proliferation"/>
    <property type="evidence" value="ECO:0007669"/>
    <property type="project" value="InterPro"/>
</dbReference>
<proteinExistence type="predicted"/>
<dbReference type="InterPro" id="IPR033304">
    <property type="entry name" value="DLEC1"/>
</dbReference>
<organism evidence="1 2">
    <name type="scientific">Notothenia coriiceps</name>
    <name type="common">black rockcod</name>
    <dbReference type="NCBI Taxonomy" id="8208"/>
    <lineage>
        <taxon>Eukaryota</taxon>
        <taxon>Metazoa</taxon>
        <taxon>Chordata</taxon>
        <taxon>Craniata</taxon>
        <taxon>Vertebrata</taxon>
        <taxon>Euteleostomi</taxon>
        <taxon>Actinopterygii</taxon>
        <taxon>Neopterygii</taxon>
        <taxon>Teleostei</taxon>
        <taxon>Neoteleostei</taxon>
        <taxon>Acanthomorphata</taxon>
        <taxon>Eupercaria</taxon>
        <taxon>Perciformes</taxon>
        <taxon>Notothenioidei</taxon>
        <taxon>Nototheniidae</taxon>
        <taxon>Notothenia</taxon>
    </lineage>
</organism>
<dbReference type="GeneID" id="104965254"/>
<keyword evidence="1" id="KW-1185">Reference proteome</keyword>
<dbReference type="OrthoDB" id="8874384at2759"/>
<dbReference type="KEGG" id="ncc:104965254"/>
<dbReference type="GO" id="GO:0015631">
    <property type="term" value="F:tubulin binding"/>
    <property type="evidence" value="ECO:0007669"/>
    <property type="project" value="TreeGrafter"/>
</dbReference>
<dbReference type="PANTHER" id="PTHR46348">
    <property type="entry name" value="DELETED IN LUNG AND ESOPHAGEAL CANCER PROTEIN 1"/>
    <property type="match status" value="1"/>
</dbReference>
<dbReference type="Gene3D" id="2.60.40.10">
    <property type="entry name" value="Immunoglobulins"/>
    <property type="match status" value="1"/>
</dbReference>
<dbReference type="RefSeq" id="XP_010792512.1">
    <property type="nucleotide sequence ID" value="XM_010794210.1"/>
</dbReference>
<dbReference type="GO" id="GO:0005929">
    <property type="term" value="C:cilium"/>
    <property type="evidence" value="ECO:0007669"/>
    <property type="project" value="TreeGrafter"/>
</dbReference>
<sequence>MNSPLVLSIVASKIKKLSVSYSLPSVCSPSGDESPSALALDFGDDVILKRAVTKQLLITNQTAIPAAFTIEAEYFNCHASKPNKQSGKRSTYVKKPLHSVQAKKVEEKAQEEFVSGLLAHGKGAAFLVLPQNGILGAFETQTVDVTAYTEMWGEYRDLLVCKV</sequence>
<evidence type="ECO:0000313" key="2">
    <source>
        <dbReference type="RefSeq" id="XP_010792512.1"/>
    </source>
</evidence>